<keyword evidence="4" id="KW-1185">Reference proteome</keyword>
<dbReference type="EMBL" id="JAGPXD010000003">
    <property type="protein sequence ID" value="KAH7363526.1"/>
    <property type="molecule type" value="Genomic_DNA"/>
</dbReference>
<dbReference type="OrthoDB" id="5430573at2759"/>
<protein>
    <submittedName>
        <fullName evidence="3">Uncharacterized protein</fullName>
    </submittedName>
</protein>
<dbReference type="AlphaFoldDB" id="A0A8K0TL81"/>
<accession>A0A8K0TL81</accession>
<sequence length="287" mass="31992">MTACVICCFVLAVYALSARYSESGVATLQLDLSRAFESVLPRQFPDVPNIVDSAKSKVGGTLNTAIPEVVSRVRTAADAVATRVSGMVDAAVPKMFYVGSGHLCVDVQRIKKEDESEESLLVPEFEEGTSDDDDDGKLDEDGEEALYIRHTPKPNEQVETVGWGNVKRTTYYINRYGKKGASRYRMEMLADSAEYEERTKNDADPQKVSNPNNRYGDKKLFSGHYKYTKRHIIGIWGVAWEGADAGACMDDLDRIDPAKVTDKWPTTFVLVMWNIDGEHKKAWETDG</sequence>
<name>A0A8K0TL81_9PEZI</name>
<evidence type="ECO:0000313" key="3">
    <source>
        <dbReference type="EMBL" id="KAH7363526.1"/>
    </source>
</evidence>
<feature type="signal peptide" evidence="2">
    <location>
        <begin position="1"/>
        <end position="15"/>
    </location>
</feature>
<evidence type="ECO:0000256" key="1">
    <source>
        <dbReference type="SAM" id="MobiDB-lite"/>
    </source>
</evidence>
<feature type="compositionally biased region" description="Acidic residues" evidence="1">
    <location>
        <begin position="124"/>
        <end position="139"/>
    </location>
</feature>
<evidence type="ECO:0000256" key="2">
    <source>
        <dbReference type="SAM" id="SignalP"/>
    </source>
</evidence>
<proteinExistence type="predicted"/>
<dbReference type="Proteomes" id="UP000813385">
    <property type="component" value="Unassembled WGS sequence"/>
</dbReference>
<feature type="region of interest" description="Disordered" evidence="1">
    <location>
        <begin position="115"/>
        <end position="139"/>
    </location>
</feature>
<feature type="chain" id="PRO_5035442208" evidence="2">
    <location>
        <begin position="16"/>
        <end position="287"/>
    </location>
</feature>
<evidence type="ECO:0000313" key="4">
    <source>
        <dbReference type="Proteomes" id="UP000813385"/>
    </source>
</evidence>
<feature type="compositionally biased region" description="Basic and acidic residues" evidence="1">
    <location>
        <begin position="196"/>
        <end position="205"/>
    </location>
</feature>
<comment type="caution">
    <text evidence="3">The sequence shown here is derived from an EMBL/GenBank/DDBJ whole genome shotgun (WGS) entry which is preliminary data.</text>
</comment>
<feature type="region of interest" description="Disordered" evidence="1">
    <location>
        <begin position="196"/>
        <end position="215"/>
    </location>
</feature>
<reference evidence="3" key="1">
    <citation type="journal article" date="2021" name="Nat. Commun.">
        <title>Genetic determinants of endophytism in the Arabidopsis root mycobiome.</title>
        <authorList>
            <person name="Mesny F."/>
            <person name="Miyauchi S."/>
            <person name="Thiergart T."/>
            <person name="Pickel B."/>
            <person name="Atanasova L."/>
            <person name="Karlsson M."/>
            <person name="Huettel B."/>
            <person name="Barry K.W."/>
            <person name="Haridas S."/>
            <person name="Chen C."/>
            <person name="Bauer D."/>
            <person name="Andreopoulos W."/>
            <person name="Pangilinan J."/>
            <person name="LaButti K."/>
            <person name="Riley R."/>
            <person name="Lipzen A."/>
            <person name="Clum A."/>
            <person name="Drula E."/>
            <person name="Henrissat B."/>
            <person name="Kohler A."/>
            <person name="Grigoriev I.V."/>
            <person name="Martin F.M."/>
            <person name="Hacquard S."/>
        </authorList>
    </citation>
    <scope>NUCLEOTIDE SEQUENCE</scope>
    <source>
        <strain evidence="3">MPI-CAGE-AT-0016</strain>
    </source>
</reference>
<keyword evidence="2" id="KW-0732">Signal</keyword>
<gene>
    <name evidence="3" type="ORF">B0T11DRAFT_329497</name>
</gene>
<organism evidence="3 4">
    <name type="scientific">Plectosphaerella cucumerina</name>
    <dbReference type="NCBI Taxonomy" id="40658"/>
    <lineage>
        <taxon>Eukaryota</taxon>
        <taxon>Fungi</taxon>
        <taxon>Dikarya</taxon>
        <taxon>Ascomycota</taxon>
        <taxon>Pezizomycotina</taxon>
        <taxon>Sordariomycetes</taxon>
        <taxon>Hypocreomycetidae</taxon>
        <taxon>Glomerellales</taxon>
        <taxon>Plectosphaerellaceae</taxon>
        <taxon>Plectosphaerella</taxon>
    </lineage>
</organism>